<protein>
    <recommendedName>
        <fullName evidence="1">Single-stranded DNA binding protein Ssb-like OB fold domain-containing protein</fullName>
    </recommendedName>
</protein>
<dbReference type="OrthoDB" id="434890at2759"/>
<evidence type="ECO:0000259" key="1">
    <source>
        <dbReference type="Pfam" id="PF21473"/>
    </source>
</evidence>
<organism evidence="2 3">
    <name type="scientific">Vitrella brassicaformis (strain CCMP3155)</name>
    <dbReference type="NCBI Taxonomy" id="1169540"/>
    <lineage>
        <taxon>Eukaryota</taxon>
        <taxon>Sar</taxon>
        <taxon>Alveolata</taxon>
        <taxon>Colpodellida</taxon>
        <taxon>Vitrellaceae</taxon>
        <taxon>Vitrella</taxon>
    </lineage>
</organism>
<proteinExistence type="predicted"/>
<dbReference type="Proteomes" id="UP000041254">
    <property type="component" value="Unassembled WGS sequence"/>
</dbReference>
<dbReference type="Pfam" id="PF21473">
    <property type="entry name" value="OB_Ssb-like"/>
    <property type="match status" value="1"/>
</dbReference>
<dbReference type="SUPFAM" id="SSF50249">
    <property type="entry name" value="Nucleic acid-binding proteins"/>
    <property type="match status" value="1"/>
</dbReference>
<evidence type="ECO:0000313" key="2">
    <source>
        <dbReference type="EMBL" id="CEL94242.1"/>
    </source>
</evidence>
<feature type="domain" description="Single-stranded DNA binding protein Ssb-like OB fold" evidence="1">
    <location>
        <begin position="19"/>
        <end position="105"/>
    </location>
</feature>
<dbReference type="PhylomeDB" id="A0A0G4EE40"/>
<dbReference type="EMBL" id="CDMY01000212">
    <property type="protein sequence ID" value="CEL94242.1"/>
    <property type="molecule type" value="Genomic_DNA"/>
</dbReference>
<keyword evidence="3" id="KW-1185">Reference proteome</keyword>
<dbReference type="VEuPathDB" id="CryptoDB:Vbra_7218"/>
<dbReference type="InParanoid" id="A0A0G4EE40"/>
<dbReference type="STRING" id="1169540.A0A0G4EE40"/>
<evidence type="ECO:0000313" key="3">
    <source>
        <dbReference type="Proteomes" id="UP000041254"/>
    </source>
</evidence>
<gene>
    <name evidence="2" type="ORF">Vbra_7218</name>
</gene>
<dbReference type="Gene3D" id="2.40.50.140">
    <property type="entry name" value="Nucleic acid-binding proteins"/>
    <property type="match status" value="1"/>
</dbReference>
<dbReference type="OMA" id="LWNEQAD"/>
<reference evidence="2 3" key="1">
    <citation type="submission" date="2014-11" db="EMBL/GenBank/DDBJ databases">
        <authorList>
            <person name="Zhu J."/>
            <person name="Qi W."/>
            <person name="Song R."/>
        </authorList>
    </citation>
    <scope>NUCLEOTIDE SEQUENCE [LARGE SCALE GENOMIC DNA]</scope>
</reference>
<name>A0A0G4EE40_VITBC</name>
<dbReference type="AlphaFoldDB" id="A0A0G4EE40"/>
<dbReference type="InterPro" id="IPR048970">
    <property type="entry name" value="OB_Ssb-like"/>
</dbReference>
<dbReference type="PANTHER" id="PTHR31472:SF5">
    <property type="entry name" value="OS05G0244600 PROTEIN"/>
    <property type="match status" value="1"/>
</dbReference>
<accession>A0A0G4EE40</accession>
<sequence length="135" mass="14998">MASNGIVLKKPTFIKVDQLQPDSRGVNVILKVKTSHTKLEKDRQDGSKMRIGEAIAGDDTGMVTLTLRGEQIETCQPGKTIVVRNGKIQMFKGHIRLEVDKWGKIVQAEEEAKFEINEGNDVSSTEYELVTINEG</sequence>
<dbReference type="InterPro" id="IPR012340">
    <property type="entry name" value="NA-bd_OB-fold"/>
</dbReference>
<dbReference type="PANTHER" id="PTHR31472">
    <property type="entry name" value="OS05G0244600 PROTEIN"/>
    <property type="match status" value="1"/>
</dbReference>